<dbReference type="SUPFAM" id="SSF82171">
    <property type="entry name" value="DPP6 N-terminal domain-like"/>
    <property type="match status" value="1"/>
</dbReference>
<dbReference type="AlphaFoldDB" id="A0A317C7G4"/>
<evidence type="ECO:0000313" key="3">
    <source>
        <dbReference type="Proteomes" id="UP000245506"/>
    </source>
</evidence>
<dbReference type="EMBL" id="QGKL01000041">
    <property type="protein sequence ID" value="PWQ94227.1"/>
    <property type="molecule type" value="Genomic_DNA"/>
</dbReference>
<dbReference type="Pfam" id="PF07433">
    <property type="entry name" value="DUF1513"/>
    <property type="match status" value="1"/>
</dbReference>
<feature type="chain" id="PRO_5016284882" description="DUF1513 domain-containing protein" evidence="1">
    <location>
        <begin position="25"/>
        <end position="367"/>
    </location>
</feature>
<dbReference type="InterPro" id="IPR008311">
    <property type="entry name" value="UCP028101"/>
</dbReference>
<accession>A0A317C7G4</accession>
<dbReference type="OrthoDB" id="5624218at2"/>
<keyword evidence="1" id="KW-0732">Signal</keyword>
<reference evidence="2 3" key="1">
    <citation type="submission" date="2018-05" db="EMBL/GenBank/DDBJ databases">
        <title>Leucothrix arctica sp. nov., isolated from Arctic seawater.</title>
        <authorList>
            <person name="Choi A."/>
            <person name="Baek K."/>
        </authorList>
    </citation>
    <scope>NUCLEOTIDE SEQUENCE [LARGE SCALE GENOMIC DNA]</scope>
    <source>
        <strain evidence="2 3">IMCC9719</strain>
    </source>
</reference>
<sequence>MNRRDALKLAFAGAASFAMPKLMASSGAGLASTLFSASENNIGQYQLSLFTLATNEARHFALPFRAHDILPLPSTNQVLAFGRRPQMQCVLVNTDGSGTAKEMNATEGRHFFGHGCLNTDNSVLFTTESEYDEARGVIGLRDANTLQPIGEYESYGMGPHDIHLMPDGKTLVVANGGIETHPDYGRRKLNIETMQPSLVYIDVASGKKIDEYRLDDHQLSIRHIAVSPTGGVGVATQFQGDLSKRQPNSLVAWQQNGGNLVNLQMPKALIESLKGYIADIAYNDINQQLVVTAPRGNQVLLWDLQHQSAVKTFNLSEPSGISVYDNSFVISNTKGALMTLDPKHPISGFNEHYKDSNINWDNHLTIS</sequence>
<comment type="caution">
    <text evidence="2">The sequence shown here is derived from an EMBL/GenBank/DDBJ whole genome shotgun (WGS) entry which is preliminary data.</text>
</comment>
<dbReference type="RefSeq" id="WP_109824985.1">
    <property type="nucleotide sequence ID" value="NZ_QGKL01000041.1"/>
</dbReference>
<keyword evidence="3" id="KW-1185">Reference proteome</keyword>
<evidence type="ECO:0000313" key="2">
    <source>
        <dbReference type="EMBL" id="PWQ94227.1"/>
    </source>
</evidence>
<evidence type="ECO:0008006" key="4">
    <source>
        <dbReference type="Google" id="ProtNLM"/>
    </source>
</evidence>
<dbReference type="InterPro" id="IPR015943">
    <property type="entry name" value="WD40/YVTN_repeat-like_dom_sf"/>
</dbReference>
<organism evidence="2 3">
    <name type="scientific">Leucothrix arctica</name>
    <dbReference type="NCBI Taxonomy" id="1481894"/>
    <lineage>
        <taxon>Bacteria</taxon>
        <taxon>Pseudomonadati</taxon>
        <taxon>Pseudomonadota</taxon>
        <taxon>Gammaproteobacteria</taxon>
        <taxon>Thiotrichales</taxon>
        <taxon>Thiotrichaceae</taxon>
        <taxon>Leucothrix</taxon>
    </lineage>
</organism>
<evidence type="ECO:0000256" key="1">
    <source>
        <dbReference type="SAM" id="SignalP"/>
    </source>
</evidence>
<name>A0A317C7G4_9GAMM</name>
<gene>
    <name evidence="2" type="ORF">DKT75_16975</name>
</gene>
<feature type="signal peptide" evidence="1">
    <location>
        <begin position="1"/>
        <end position="24"/>
    </location>
</feature>
<protein>
    <recommendedName>
        <fullName evidence="4">DUF1513 domain-containing protein</fullName>
    </recommendedName>
</protein>
<dbReference type="PIRSF" id="PIRSF028101">
    <property type="entry name" value="UCP028101"/>
    <property type="match status" value="1"/>
</dbReference>
<dbReference type="Proteomes" id="UP000245506">
    <property type="component" value="Unassembled WGS sequence"/>
</dbReference>
<proteinExistence type="predicted"/>
<dbReference type="Gene3D" id="2.130.10.10">
    <property type="entry name" value="YVTN repeat-like/Quinoprotein amine dehydrogenase"/>
    <property type="match status" value="1"/>
</dbReference>